<protein>
    <submittedName>
        <fullName evidence="1">Uncharacterized protein</fullName>
    </submittedName>
</protein>
<dbReference type="AlphaFoldDB" id="A0AAF0C6P5"/>
<accession>A0AAF0C6P5</accession>
<reference evidence="1 2" key="2">
    <citation type="journal article" date="2022" name="Mar. Drugs">
        <title>Bioassay-Guided Fractionation Leads to the Detection of Cholic Acid Generated by the Rare Thalassomonas sp.</title>
        <authorList>
            <person name="Pheiffer F."/>
            <person name="Schneider Y.K."/>
            <person name="Hansen E.H."/>
            <person name="Andersen J.H."/>
            <person name="Isaksson J."/>
            <person name="Busche T."/>
            <person name="R C."/>
            <person name="Kalinowski J."/>
            <person name="Zyl L.V."/>
            <person name="Trindade M."/>
        </authorList>
    </citation>
    <scope>NUCLEOTIDE SEQUENCE [LARGE SCALE GENOMIC DNA]</scope>
    <source>
        <strain evidence="1 2">XOM25</strain>
    </source>
</reference>
<reference evidence="1 2" key="1">
    <citation type="journal article" date="2015" name="Genome Announc.">
        <title>Draft Genome Sequences of Marine Isolates of Thalassomonas viridans and Thalassomonas actiniarum.</title>
        <authorList>
            <person name="Olonade I."/>
            <person name="van Zyl L.J."/>
            <person name="Trindade M."/>
        </authorList>
    </citation>
    <scope>NUCLEOTIDE SEQUENCE [LARGE SCALE GENOMIC DNA]</scope>
    <source>
        <strain evidence="1 2">XOM25</strain>
    </source>
</reference>
<gene>
    <name evidence="1" type="ORF">SG34_024270</name>
</gene>
<keyword evidence="2" id="KW-1185">Reference proteome</keyword>
<evidence type="ECO:0000313" key="2">
    <source>
        <dbReference type="Proteomes" id="UP000032352"/>
    </source>
</evidence>
<dbReference type="RefSeq" id="WP_161798031.1">
    <property type="nucleotide sequence ID" value="NZ_CP059733.1"/>
</dbReference>
<organism evidence="1 2">
    <name type="scientific">Thalassomonas viridans</name>
    <dbReference type="NCBI Taxonomy" id="137584"/>
    <lineage>
        <taxon>Bacteria</taxon>
        <taxon>Pseudomonadati</taxon>
        <taxon>Pseudomonadota</taxon>
        <taxon>Gammaproteobacteria</taxon>
        <taxon>Alteromonadales</taxon>
        <taxon>Colwelliaceae</taxon>
        <taxon>Thalassomonas</taxon>
    </lineage>
</organism>
<name>A0AAF0C6P5_9GAMM</name>
<dbReference type="KEGG" id="tvd:SG34_024270"/>
<dbReference type="EMBL" id="CP059733">
    <property type="protein sequence ID" value="WDE04422.1"/>
    <property type="molecule type" value="Genomic_DNA"/>
</dbReference>
<sequence>MKLTLKKNAVKQLSNDAKALPKQQTAAIAGGQLQTNVKCVVSVKHSCVCLPSEVDCS</sequence>
<proteinExistence type="predicted"/>
<evidence type="ECO:0000313" key="1">
    <source>
        <dbReference type="EMBL" id="WDE04422.1"/>
    </source>
</evidence>
<dbReference type="Proteomes" id="UP000032352">
    <property type="component" value="Chromosome"/>
</dbReference>